<feature type="compositionally biased region" description="Low complexity" evidence="1">
    <location>
        <begin position="115"/>
        <end position="130"/>
    </location>
</feature>
<name>A0A368RBU0_SETIT</name>
<accession>A0A368RBU0</accession>
<dbReference type="AlphaFoldDB" id="A0A368RBU0"/>
<feature type="compositionally biased region" description="Polar residues" evidence="1">
    <location>
        <begin position="131"/>
        <end position="140"/>
    </location>
</feature>
<sequence length="201" mass="21858">MDSGSFAFHLSPSRLLERPDSTPLCRTPPLPTSRLLWCRCRRQLIIADSVAATLFSAAAALLASPPPSHVPPHHHLHILRSSSYAASQPRPPTGNVDGDLALSFLTSGADRTDWAPPRRSTSSATTATSPEESGSQPPRNSSSRTQSPAAASASRRRPAGRRARIEYTVQPLLRPRHLRVARHRLGRAERAGPILRRPLLS</sequence>
<reference evidence="2" key="2">
    <citation type="submission" date="2015-07" db="EMBL/GenBank/DDBJ databases">
        <authorList>
            <person name="Noorani M."/>
        </authorList>
    </citation>
    <scope>NUCLEOTIDE SEQUENCE</scope>
    <source>
        <strain evidence="2">Yugu1</strain>
    </source>
</reference>
<evidence type="ECO:0000256" key="1">
    <source>
        <dbReference type="SAM" id="MobiDB-lite"/>
    </source>
</evidence>
<proteinExistence type="predicted"/>
<feature type="compositionally biased region" description="Low complexity" evidence="1">
    <location>
        <begin position="141"/>
        <end position="153"/>
    </location>
</feature>
<protein>
    <submittedName>
        <fullName evidence="2">Uncharacterized protein</fullName>
    </submittedName>
</protein>
<reference evidence="2" key="1">
    <citation type="journal article" date="2012" name="Nat. Biotechnol.">
        <title>Reference genome sequence of the model plant Setaria.</title>
        <authorList>
            <person name="Bennetzen J.L."/>
            <person name="Schmutz J."/>
            <person name="Wang H."/>
            <person name="Percifield R."/>
            <person name="Hawkins J."/>
            <person name="Pontaroli A.C."/>
            <person name="Estep M."/>
            <person name="Feng L."/>
            <person name="Vaughn J.N."/>
            <person name="Grimwood J."/>
            <person name="Jenkins J."/>
            <person name="Barry K."/>
            <person name="Lindquist E."/>
            <person name="Hellsten U."/>
            <person name="Deshpande S."/>
            <person name="Wang X."/>
            <person name="Wu X."/>
            <person name="Mitros T."/>
            <person name="Triplett J."/>
            <person name="Yang X."/>
            <person name="Ye C.Y."/>
            <person name="Mauro-Herrera M."/>
            <person name="Wang L."/>
            <person name="Li P."/>
            <person name="Sharma M."/>
            <person name="Sharma R."/>
            <person name="Ronald P.C."/>
            <person name="Panaud O."/>
            <person name="Kellogg E.A."/>
            <person name="Brutnell T.P."/>
            <person name="Doust A.N."/>
            <person name="Tuskan G.A."/>
            <person name="Rokhsar D."/>
            <person name="Devos K.M."/>
        </authorList>
    </citation>
    <scope>NUCLEOTIDE SEQUENCE [LARGE SCALE GENOMIC DNA]</scope>
    <source>
        <strain evidence="2">Yugu1</strain>
    </source>
</reference>
<dbReference type="EMBL" id="CM003532">
    <property type="protein sequence ID" value="RCV27649.1"/>
    <property type="molecule type" value="Genomic_DNA"/>
</dbReference>
<gene>
    <name evidence="2" type="ORF">SETIT_5G341200v2</name>
</gene>
<feature type="region of interest" description="Disordered" evidence="1">
    <location>
        <begin position="109"/>
        <end position="168"/>
    </location>
</feature>
<evidence type="ECO:0000313" key="2">
    <source>
        <dbReference type="EMBL" id="RCV27649.1"/>
    </source>
</evidence>
<organism evidence="2">
    <name type="scientific">Setaria italica</name>
    <name type="common">Foxtail millet</name>
    <name type="synonym">Panicum italicum</name>
    <dbReference type="NCBI Taxonomy" id="4555"/>
    <lineage>
        <taxon>Eukaryota</taxon>
        <taxon>Viridiplantae</taxon>
        <taxon>Streptophyta</taxon>
        <taxon>Embryophyta</taxon>
        <taxon>Tracheophyta</taxon>
        <taxon>Spermatophyta</taxon>
        <taxon>Magnoliopsida</taxon>
        <taxon>Liliopsida</taxon>
        <taxon>Poales</taxon>
        <taxon>Poaceae</taxon>
        <taxon>PACMAD clade</taxon>
        <taxon>Panicoideae</taxon>
        <taxon>Panicodae</taxon>
        <taxon>Paniceae</taxon>
        <taxon>Cenchrinae</taxon>
        <taxon>Setaria</taxon>
    </lineage>
</organism>